<evidence type="ECO:0000256" key="2">
    <source>
        <dbReference type="ARBA" id="ARBA00006727"/>
    </source>
</evidence>
<keyword evidence="4" id="KW-0812">Transmembrane</keyword>
<reference evidence="5 6" key="1">
    <citation type="journal article" date="2020" name="ISME J.">
        <title>Uncovering the hidden diversity of litter-decomposition mechanisms in mushroom-forming fungi.</title>
        <authorList>
            <person name="Floudas D."/>
            <person name="Bentzer J."/>
            <person name="Ahren D."/>
            <person name="Johansson T."/>
            <person name="Persson P."/>
            <person name="Tunlid A."/>
        </authorList>
    </citation>
    <scope>NUCLEOTIDE SEQUENCE [LARGE SCALE GENOMIC DNA]</scope>
    <source>
        <strain evidence="5 6">CBS 101986</strain>
    </source>
</reference>
<keyword evidence="4" id="KW-0472">Membrane</keyword>
<feature type="transmembrane region" description="Helical" evidence="4">
    <location>
        <begin position="144"/>
        <end position="166"/>
    </location>
</feature>
<evidence type="ECO:0008006" key="7">
    <source>
        <dbReference type="Google" id="ProtNLM"/>
    </source>
</evidence>
<organism evidence="5 6">
    <name type="scientific">Psilocybe cf. subviscida</name>
    <dbReference type="NCBI Taxonomy" id="2480587"/>
    <lineage>
        <taxon>Eukaryota</taxon>
        <taxon>Fungi</taxon>
        <taxon>Dikarya</taxon>
        <taxon>Basidiomycota</taxon>
        <taxon>Agaricomycotina</taxon>
        <taxon>Agaricomycetes</taxon>
        <taxon>Agaricomycetidae</taxon>
        <taxon>Agaricales</taxon>
        <taxon>Agaricineae</taxon>
        <taxon>Strophariaceae</taxon>
        <taxon>Psilocybe</taxon>
    </lineage>
</organism>
<feature type="region of interest" description="Disordered" evidence="3">
    <location>
        <begin position="434"/>
        <end position="535"/>
    </location>
</feature>
<feature type="transmembrane region" description="Helical" evidence="4">
    <location>
        <begin position="44"/>
        <end position="65"/>
    </location>
</feature>
<keyword evidence="4" id="KW-1133">Transmembrane helix</keyword>
<feature type="region of interest" description="Disordered" evidence="3">
    <location>
        <begin position="585"/>
        <end position="639"/>
    </location>
</feature>
<comment type="caution">
    <text evidence="5">The sequence shown here is derived from an EMBL/GenBank/DDBJ whole genome shotgun (WGS) entry which is preliminary data.</text>
</comment>
<dbReference type="Proteomes" id="UP000567179">
    <property type="component" value="Unassembled WGS sequence"/>
</dbReference>
<feature type="transmembrane region" description="Helical" evidence="4">
    <location>
        <begin position="252"/>
        <end position="276"/>
    </location>
</feature>
<keyword evidence="6" id="KW-1185">Reference proteome</keyword>
<accession>A0A8H5BUR2</accession>
<comment type="subcellular location">
    <subcellularLocation>
        <location evidence="1">Membrane</location>
        <topology evidence="1">Multi-pass membrane protein</topology>
    </subcellularLocation>
</comment>
<name>A0A8H5BUR2_9AGAR</name>
<feature type="compositionally biased region" description="Gly residues" evidence="3">
    <location>
        <begin position="435"/>
        <end position="447"/>
    </location>
</feature>
<dbReference type="GO" id="GO:0022857">
    <property type="term" value="F:transmembrane transporter activity"/>
    <property type="evidence" value="ECO:0007669"/>
    <property type="project" value="InterPro"/>
</dbReference>
<comment type="similarity">
    <text evidence="2">Belongs to the major facilitator superfamily. Monocarboxylate porter (TC 2.A.1.13) family.</text>
</comment>
<dbReference type="PANTHER" id="PTHR11360">
    <property type="entry name" value="MONOCARBOXYLATE TRANSPORTER"/>
    <property type="match status" value="1"/>
</dbReference>
<protein>
    <recommendedName>
        <fullName evidence="7">Major facilitator superfamily (MFS) profile domain-containing protein</fullName>
    </recommendedName>
</protein>
<feature type="transmembrane region" description="Helical" evidence="4">
    <location>
        <begin position="77"/>
        <end position="101"/>
    </location>
</feature>
<evidence type="ECO:0000313" key="6">
    <source>
        <dbReference type="Proteomes" id="UP000567179"/>
    </source>
</evidence>
<evidence type="ECO:0000313" key="5">
    <source>
        <dbReference type="EMBL" id="KAF5329586.1"/>
    </source>
</evidence>
<dbReference type="Gene3D" id="1.20.1250.20">
    <property type="entry name" value="MFS general substrate transporter like domains"/>
    <property type="match status" value="1"/>
</dbReference>
<feature type="compositionally biased region" description="Gly residues" evidence="3">
    <location>
        <begin position="612"/>
        <end position="621"/>
    </location>
</feature>
<dbReference type="InterPro" id="IPR050327">
    <property type="entry name" value="Proton-linked_MCT"/>
</dbReference>
<feature type="compositionally biased region" description="Low complexity" evidence="3">
    <location>
        <begin position="622"/>
        <end position="639"/>
    </location>
</feature>
<feature type="compositionally biased region" description="Polar residues" evidence="3">
    <location>
        <begin position="496"/>
        <end position="509"/>
    </location>
</feature>
<evidence type="ECO:0000256" key="4">
    <source>
        <dbReference type="SAM" id="Phobius"/>
    </source>
</evidence>
<dbReference type="EMBL" id="JAACJJ010000002">
    <property type="protein sequence ID" value="KAF5329586.1"/>
    <property type="molecule type" value="Genomic_DNA"/>
</dbReference>
<feature type="compositionally biased region" description="Basic and acidic residues" evidence="3">
    <location>
        <begin position="592"/>
        <end position="611"/>
    </location>
</feature>
<feature type="transmembrane region" description="Helical" evidence="4">
    <location>
        <begin position="113"/>
        <end position="132"/>
    </location>
</feature>
<dbReference type="PANTHER" id="PTHR11360:SF234">
    <property type="entry name" value="MFS-TYPE TRANSPORTER DBAD-RELATED"/>
    <property type="match status" value="1"/>
</dbReference>
<proteinExistence type="inferred from homology"/>
<feature type="transmembrane region" description="Helical" evidence="4">
    <location>
        <begin position="288"/>
        <end position="308"/>
    </location>
</feature>
<feature type="compositionally biased region" description="Low complexity" evidence="3">
    <location>
        <begin position="448"/>
        <end position="490"/>
    </location>
</feature>
<sequence>MDIEKSYFGPQLTGEAMNVADVSATDSFGESLNVEMGGDPCAELHAWMTVSGAWLVLFASLGNIYSFGVYQDFYTRIFLASFSPSSIGWMGSIQMMLPFAVALMSGRCLDAGYFHHVVLLGSIIFSISLFMLSLAHEGHYYQVLLSQGLGIGIGAGLIFAPASSIVTLHFRNKPHRHLAYGIALSGTSFGAAVFPIVLNHMIPRIGFANATRNVAYITMACIAPANLLMRVPHGMIPLSVGPASNIRTFFRDPAYCILITASILATLAVYFPAIYLQLYSIEQDINTRLAFFSVAIVNGSGIIGRILANHLADIYGLWNMHVLCTFLAGIAIWTVLAIITIVLLVARVNALPSPLGLSDLSVSPGGLSSRPRAFSVVAKRDENTALAAALSDPALTPAAGVADVIANTAASTSASSLPNVEELKTDLANLQGAAAKGGNGGQGGNGNGNDNANLGANGNGNENANRNAGNNNNVNDNGGRVNGNGNPNNGDYYFTASRNGGQENANINVNSGGNGNGNGSNHNGEHGNGNNGDGGYNSNYDSYNNNIFGNDGNGIANVDDLIFGVGANNHGGHNNGFSNNGYIENGFNNDGRNNDGRNNDGHNNDGHDDGGHNNGGLGNGNGNVNANDNRNRNNNANANVNVNANRNQNQNININDNANRNGNTIGRNGFGNGGYRNGDNNDYNGMYDGGYYGDYNNGYNGHNGHSW</sequence>
<evidence type="ECO:0000256" key="1">
    <source>
        <dbReference type="ARBA" id="ARBA00004141"/>
    </source>
</evidence>
<dbReference type="OrthoDB" id="6499973at2759"/>
<dbReference type="AlphaFoldDB" id="A0A8H5BUR2"/>
<evidence type="ECO:0000256" key="3">
    <source>
        <dbReference type="SAM" id="MobiDB-lite"/>
    </source>
</evidence>
<dbReference type="GO" id="GO:0016020">
    <property type="term" value="C:membrane"/>
    <property type="evidence" value="ECO:0007669"/>
    <property type="project" value="UniProtKB-SubCell"/>
</dbReference>
<dbReference type="SUPFAM" id="SSF103473">
    <property type="entry name" value="MFS general substrate transporter"/>
    <property type="match status" value="1"/>
</dbReference>
<dbReference type="InterPro" id="IPR011701">
    <property type="entry name" value="MFS"/>
</dbReference>
<dbReference type="InterPro" id="IPR036259">
    <property type="entry name" value="MFS_trans_sf"/>
</dbReference>
<feature type="compositionally biased region" description="Gly residues" evidence="3">
    <location>
        <begin position="526"/>
        <end position="535"/>
    </location>
</feature>
<gene>
    <name evidence="5" type="ORF">D9619_009428</name>
</gene>
<feature type="transmembrane region" description="Helical" evidence="4">
    <location>
        <begin position="178"/>
        <end position="202"/>
    </location>
</feature>
<dbReference type="Pfam" id="PF07690">
    <property type="entry name" value="MFS_1"/>
    <property type="match status" value="1"/>
</dbReference>
<feature type="transmembrane region" description="Helical" evidence="4">
    <location>
        <begin position="320"/>
        <end position="346"/>
    </location>
</feature>